<dbReference type="AlphaFoldDB" id="A0A4R3LAH8"/>
<evidence type="ECO:0000313" key="5">
    <source>
        <dbReference type="Proteomes" id="UP000315577"/>
    </source>
</evidence>
<dbReference type="RefSeq" id="WP_132963319.1">
    <property type="nucleotide sequence ID" value="NZ_SMAH01000015.1"/>
</dbReference>
<organism evidence="2 4">
    <name type="scientific">Tepidimonas ignava</name>
    <dbReference type="NCBI Taxonomy" id="114249"/>
    <lineage>
        <taxon>Bacteria</taxon>
        <taxon>Pseudomonadati</taxon>
        <taxon>Pseudomonadota</taxon>
        <taxon>Betaproteobacteria</taxon>
        <taxon>Burkholderiales</taxon>
        <taxon>Tepidimonas</taxon>
    </lineage>
</organism>
<gene>
    <name evidence="2" type="ORF">EDC36_11511</name>
    <name evidence="3" type="ORF">Tigna_02126</name>
</gene>
<dbReference type="Gene3D" id="3.90.79.10">
    <property type="entry name" value="Nucleoside Triphosphate Pyrophosphohydrolase"/>
    <property type="match status" value="1"/>
</dbReference>
<accession>A0A4R3LAH8</accession>
<reference evidence="3 5" key="2">
    <citation type="submission" date="2019-07" db="EMBL/GenBank/DDBJ databases">
        <title>Tepidimonas ignava SPS-1037 draft genome.</title>
        <authorList>
            <person name="Da Costa M.S."/>
            <person name="Froufe H.J.C."/>
            <person name="Egas C."/>
            <person name="Albuquerque L."/>
        </authorList>
    </citation>
    <scope>NUCLEOTIDE SEQUENCE [LARGE SCALE GENOMIC DNA]</scope>
    <source>
        <strain evidence="3 5">SPS-1037</strain>
    </source>
</reference>
<dbReference type="Proteomes" id="UP000315577">
    <property type="component" value="Unassembled WGS sequence"/>
</dbReference>
<evidence type="ECO:0000259" key="1">
    <source>
        <dbReference type="PROSITE" id="PS51462"/>
    </source>
</evidence>
<dbReference type="OrthoDB" id="6934663at2"/>
<proteinExistence type="predicted"/>
<dbReference type="SUPFAM" id="SSF55811">
    <property type="entry name" value="Nudix"/>
    <property type="match status" value="1"/>
</dbReference>
<evidence type="ECO:0000313" key="4">
    <source>
        <dbReference type="Proteomes" id="UP000295536"/>
    </source>
</evidence>
<dbReference type="Proteomes" id="UP000295536">
    <property type="component" value="Unassembled WGS sequence"/>
</dbReference>
<protein>
    <submittedName>
        <fullName evidence="3">NUDIX domain protein</fullName>
    </submittedName>
    <submittedName>
        <fullName evidence="2">NUDIX domain-containing protein</fullName>
    </submittedName>
</protein>
<dbReference type="EMBL" id="VJNC01000015">
    <property type="protein sequence ID" value="TSE19797.1"/>
    <property type="molecule type" value="Genomic_DNA"/>
</dbReference>
<dbReference type="InterPro" id="IPR015797">
    <property type="entry name" value="NUDIX_hydrolase-like_dom_sf"/>
</dbReference>
<dbReference type="EMBL" id="SMAH01000015">
    <property type="protein sequence ID" value="TCS95264.1"/>
    <property type="molecule type" value="Genomic_DNA"/>
</dbReference>
<comment type="caution">
    <text evidence="2">The sequence shown here is derived from an EMBL/GenBank/DDBJ whole genome shotgun (WGS) entry which is preliminary data.</text>
</comment>
<keyword evidence="5" id="KW-1185">Reference proteome</keyword>
<dbReference type="Pfam" id="PF00293">
    <property type="entry name" value="NUDIX"/>
    <property type="match status" value="1"/>
</dbReference>
<dbReference type="InterPro" id="IPR000086">
    <property type="entry name" value="NUDIX_hydrolase_dom"/>
</dbReference>
<reference evidence="2 4" key="1">
    <citation type="submission" date="2019-03" db="EMBL/GenBank/DDBJ databases">
        <title>Genomic Encyclopedia of Type Strains, Phase IV (KMG-IV): sequencing the most valuable type-strain genomes for metagenomic binning, comparative biology and taxonomic classification.</title>
        <authorList>
            <person name="Goeker M."/>
        </authorList>
    </citation>
    <scope>NUCLEOTIDE SEQUENCE [LARGE SCALE GENOMIC DNA]</scope>
    <source>
        <strain evidence="2 4">DSM 12034</strain>
    </source>
</reference>
<dbReference type="GO" id="GO:0003824">
    <property type="term" value="F:catalytic activity"/>
    <property type="evidence" value="ECO:0007669"/>
    <property type="project" value="UniProtKB-ARBA"/>
</dbReference>
<feature type="domain" description="Nudix hydrolase" evidence="1">
    <location>
        <begin position="99"/>
        <end position="224"/>
    </location>
</feature>
<dbReference type="PROSITE" id="PS51462">
    <property type="entry name" value="NUDIX"/>
    <property type="match status" value="1"/>
</dbReference>
<evidence type="ECO:0000313" key="3">
    <source>
        <dbReference type="EMBL" id="TSE19797.1"/>
    </source>
</evidence>
<sequence length="241" mass="26729">MIQKKKVVFAYEEEPAFHLRPDDAGQDVLIKRPHKPVLQGLTNPAQIATITPHCELPVGALNGVPFEPWEPPEDAEGWGEVDGQLIIEDEPDVAPLKPGQKFSTGLVIMEPDGRLWMASPTNGFGGYAATFPKGRFEEDEWSSWQSNAIKEAWEETGLKAYIVAFLGDVDRSTTRTRYYLAKRTGGTPTDMGWESQAVHLVPLKRAREVLDSPYDHKVVDLVEKVLQAHGGRMPDPWSGAG</sequence>
<name>A0A4R3LAH8_9BURK</name>
<evidence type="ECO:0000313" key="2">
    <source>
        <dbReference type="EMBL" id="TCS95264.1"/>
    </source>
</evidence>